<dbReference type="PANTHER" id="PTHR43811">
    <property type="entry name" value="FKBP-TYPE PEPTIDYL-PROLYL CIS-TRANS ISOMERASE FKPA"/>
    <property type="match status" value="1"/>
</dbReference>
<evidence type="ECO:0000256" key="7">
    <source>
        <dbReference type="SAM" id="SignalP"/>
    </source>
</evidence>
<organism evidence="9 10">
    <name type="scientific">Comamonas resistens</name>
    <dbReference type="NCBI Taxonomy" id="3046670"/>
    <lineage>
        <taxon>Bacteria</taxon>
        <taxon>Pseudomonadati</taxon>
        <taxon>Pseudomonadota</taxon>
        <taxon>Betaproteobacteria</taxon>
        <taxon>Burkholderiales</taxon>
        <taxon>Comamonadaceae</taxon>
        <taxon>Comamonas</taxon>
    </lineage>
</organism>
<comment type="catalytic activity">
    <reaction evidence="1 5 6">
        <text>[protein]-peptidylproline (omega=180) = [protein]-peptidylproline (omega=0)</text>
        <dbReference type="Rhea" id="RHEA:16237"/>
        <dbReference type="Rhea" id="RHEA-COMP:10747"/>
        <dbReference type="Rhea" id="RHEA-COMP:10748"/>
        <dbReference type="ChEBI" id="CHEBI:83833"/>
        <dbReference type="ChEBI" id="CHEBI:83834"/>
        <dbReference type="EC" id="5.2.1.8"/>
    </reaction>
</comment>
<dbReference type="Gene3D" id="3.10.50.40">
    <property type="match status" value="1"/>
</dbReference>
<evidence type="ECO:0000259" key="8">
    <source>
        <dbReference type="PROSITE" id="PS50059"/>
    </source>
</evidence>
<dbReference type="SUPFAM" id="SSF54534">
    <property type="entry name" value="FKBP-like"/>
    <property type="match status" value="1"/>
</dbReference>
<keyword evidence="4 5" id="KW-0413">Isomerase</keyword>
<protein>
    <recommendedName>
        <fullName evidence="6">Peptidyl-prolyl cis-trans isomerase</fullName>
        <ecNumber evidence="6">5.2.1.8</ecNumber>
    </recommendedName>
</protein>
<evidence type="ECO:0000256" key="2">
    <source>
        <dbReference type="ARBA" id="ARBA00006577"/>
    </source>
</evidence>
<dbReference type="EMBL" id="CP125947">
    <property type="protein sequence ID" value="WHS65071.1"/>
    <property type="molecule type" value="Genomic_DNA"/>
</dbReference>
<evidence type="ECO:0000256" key="5">
    <source>
        <dbReference type="PROSITE-ProRule" id="PRU00277"/>
    </source>
</evidence>
<feature type="chain" id="PRO_5046644649" description="Peptidyl-prolyl cis-trans isomerase" evidence="7">
    <location>
        <begin position="25"/>
        <end position="136"/>
    </location>
</feature>
<dbReference type="InterPro" id="IPR001179">
    <property type="entry name" value="PPIase_FKBP_dom"/>
</dbReference>
<reference evidence="9 10" key="1">
    <citation type="submission" date="2023-05" db="EMBL/GenBank/DDBJ databases">
        <authorList>
            <person name="Yin Y."/>
            <person name="Lu Z."/>
        </authorList>
    </citation>
    <scope>NUCLEOTIDE SEQUENCE [LARGE SCALE GENOMIC DNA]</scope>
    <source>
        <strain evidence="9 10">ZM22</strain>
    </source>
</reference>
<evidence type="ECO:0000256" key="6">
    <source>
        <dbReference type="RuleBase" id="RU003915"/>
    </source>
</evidence>
<evidence type="ECO:0000313" key="10">
    <source>
        <dbReference type="Proteomes" id="UP001240697"/>
    </source>
</evidence>
<feature type="signal peptide" evidence="7">
    <location>
        <begin position="1"/>
        <end position="24"/>
    </location>
</feature>
<dbReference type="Pfam" id="PF00254">
    <property type="entry name" value="FKBP_C"/>
    <property type="match status" value="1"/>
</dbReference>
<dbReference type="EC" id="5.2.1.8" evidence="6"/>
<evidence type="ECO:0000256" key="4">
    <source>
        <dbReference type="ARBA" id="ARBA00023235"/>
    </source>
</evidence>
<dbReference type="GO" id="GO:0003755">
    <property type="term" value="F:peptidyl-prolyl cis-trans isomerase activity"/>
    <property type="evidence" value="ECO:0007669"/>
    <property type="project" value="UniProtKB-EC"/>
</dbReference>
<keyword evidence="10" id="KW-1185">Reference proteome</keyword>
<dbReference type="PANTHER" id="PTHR43811:SF19">
    <property type="entry name" value="39 KDA FK506-BINDING NUCLEAR PROTEIN"/>
    <property type="match status" value="1"/>
</dbReference>
<keyword evidence="7" id="KW-0732">Signal</keyword>
<name>A0ABY8SRF5_9BURK</name>
<sequence length="136" mass="14481">MKAASRFLLALSSLLLALSGTAAAEVHSNGLIFESLVQGTGPSPTASDVIKVHYRGYFPDSGKEFDSSYARNRPIEFSLGSVIACWQEGTQRMKVGGKARFTCPPSLAYGTRGSGRVIPPNATLSFDVELLGIQGR</sequence>
<dbReference type="Proteomes" id="UP001240697">
    <property type="component" value="Chromosome"/>
</dbReference>
<keyword evidence="3 5" id="KW-0697">Rotamase</keyword>
<evidence type="ECO:0000313" key="9">
    <source>
        <dbReference type="EMBL" id="WHS65071.1"/>
    </source>
</evidence>
<feature type="domain" description="PPIase FKBP-type" evidence="8">
    <location>
        <begin position="47"/>
        <end position="134"/>
    </location>
</feature>
<dbReference type="RefSeq" id="WP_283486179.1">
    <property type="nucleotide sequence ID" value="NZ_CP125947.1"/>
</dbReference>
<evidence type="ECO:0000256" key="1">
    <source>
        <dbReference type="ARBA" id="ARBA00000971"/>
    </source>
</evidence>
<comment type="similarity">
    <text evidence="2 6">Belongs to the FKBP-type PPIase family.</text>
</comment>
<evidence type="ECO:0000256" key="3">
    <source>
        <dbReference type="ARBA" id="ARBA00023110"/>
    </source>
</evidence>
<accession>A0ABY8SRF5</accession>
<dbReference type="InterPro" id="IPR046357">
    <property type="entry name" value="PPIase_dom_sf"/>
</dbReference>
<proteinExistence type="inferred from homology"/>
<gene>
    <name evidence="9" type="ORF">QMY55_21705</name>
</gene>
<dbReference type="PROSITE" id="PS50059">
    <property type="entry name" value="FKBP_PPIASE"/>
    <property type="match status" value="1"/>
</dbReference>